<accession>A0AAD9QDS0</accession>
<proteinExistence type="predicted"/>
<organism evidence="1 2">
    <name type="scientific">Acropora cervicornis</name>
    <name type="common">Staghorn coral</name>
    <dbReference type="NCBI Taxonomy" id="6130"/>
    <lineage>
        <taxon>Eukaryota</taxon>
        <taxon>Metazoa</taxon>
        <taxon>Cnidaria</taxon>
        <taxon>Anthozoa</taxon>
        <taxon>Hexacorallia</taxon>
        <taxon>Scleractinia</taxon>
        <taxon>Astrocoeniina</taxon>
        <taxon>Acroporidae</taxon>
        <taxon>Acropora</taxon>
    </lineage>
</organism>
<dbReference type="EMBL" id="JARQWQ010000040">
    <property type="protein sequence ID" value="KAK2559299.1"/>
    <property type="molecule type" value="Genomic_DNA"/>
</dbReference>
<dbReference type="Proteomes" id="UP001249851">
    <property type="component" value="Unassembled WGS sequence"/>
</dbReference>
<reference evidence="1" key="2">
    <citation type="journal article" date="2023" name="Science">
        <title>Genomic signatures of disease resistance in endangered staghorn corals.</title>
        <authorList>
            <person name="Vollmer S.V."/>
            <person name="Selwyn J.D."/>
            <person name="Despard B.A."/>
            <person name="Roesel C.L."/>
        </authorList>
    </citation>
    <scope>NUCLEOTIDE SEQUENCE</scope>
    <source>
        <strain evidence="1">K2</strain>
    </source>
</reference>
<protein>
    <submittedName>
        <fullName evidence="1">Uncharacterized protein</fullName>
    </submittedName>
</protein>
<evidence type="ECO:0000313" key="1">
    <source>
        <dbReference type="EMBL" id="KAK2559299.1"/>
    </source>
</evidence>
<comment type="caution">
    <text evidence="1">The sequence shown here is derived from an EMBL/GenBank/DDBJ whole genome shotgun (WGS) entry which is preliminary data.</text>
</comment>
<name>A0AAD9QDS0_ACRCE</name>
<sequence length="143" mass="16377">MLQSQRKSDKDGYREICNKYTKLLHDCKHLYYTEQINQCAGDSRKLFQVFTLLCNKKQECPLPPQNDSETLANDFGDFFCRKIDLLREEIDSIHMVPPQINCYPSEILLHSFSTVTESDVRAVIMSSSSASGSHSHMAAEVMH</sequence>
<reference evidence="1" key="1">
    <citation type="journal article" date="2023" name="G3 (Bethesda)">
        <title>Whole genome assembly and annotation of the endangered Caribbean coral Acropora cervicornis.</title>
        <authorList>
            <person name="Selwyn J.D."/>
            <person name="Vollmer S.V."/>
        </authorList>
    </citation>
    <scope>NUCLEOTIDE SEQUENCE</scope>
    <source>
        <strain evidence="1">K2</strain>
    </source>
</reference>
<evidence type="ECO:0000313" key="2">
    <source>
        <dbReference type="Proteomes" id="UP001249851"/>
    </source>
</evidence>
<dbReference type="AlphaFoldDB" id="A0AAD9QDS0"/>
<keyword evidence="2" id="KW-1185">Reference proteome</keyword>
<gene>
    <name evidence="1" type="ORF">P5673_017898</name>
</gene>